<feature type="region of interest" description="Disordered" evidence="1">
    <location>
        <begin position="384"/>
        <end position="404"/>
    </location>
</feature>
<gene>
    <name evidence="3" type="ORF">MCOR_56869</name>
</gene>
<evidence type="ECO:0000313" key="3">
    <source>
        <dbReference type="EMBL" id="CAC5425019.1"/>
    </source>
</evidence>
<feature type="domain" description="C2H2-type" evidence="2">
    <location>
        <begin position="91"/>
        <end position="112"/>
    </location>
</feature>
<keyword evidence="4" id="KW-1185">Reference proteome</keyword>
<accession>A0A6J8EWI1</accession>
<dbReference type="InterPro" id="IPR013087">
    <property type="entry name" value="Znf_C2H2_type"/>
</dbReference>
<feature type="compositionally biased region" description="Basic and acidic residues" evidence="1">
    <location>
        <begin position="20"/>
        <end position="29"/>
    </location>
</feature>
<dbReference type="Gene3D" id="3.30.160.60">
    <property type="entry name" value="Classic Zinc Finger"/>
    <property type="match status" value="1"/>
</dbReference>
<dbReference type="AlphaFoldDB" id="A0A6J8EWI1"/>
<dbReference type="Proteomes" id="UP000507470">
    <property type="component" value="Unassembled WGS sequence"/>
</dbReference>
<dbReference type="OrthoDB" id="6162585at2759"/>
<dbReference type="EMBL" id="CACVKT020010152">
    <property type="protein sequence ID" value="CAC5425019.1"/>
    <property type="molecule type" value="Genomic_DNA"/>
</dbReference>
<evidence type="ECO:0000259" key="2">
    <source>
        <dbReference type="PROSITE" id="PS00028"/>
    </source>
</evidence>
<dbReference type="SMART" id="SM00355">
    <property type="entry name" value="ZnF_C2H2"/>
    <property type="match status" value="2"/>
</dbReference>
<name>A0A6J8EWI1_MYTCO</name>
<proteinExistence type="predicted"/>
<sequence>MTYAEVVRLPVPSSDTGNRPFDKDVEHQNSSRTPSKRKRLSSAGARRSNNKRVNEKLEFPDTKKLSVESLQVKLSKKTAVTKKEKKSTYNCPVCPVTCSREDFLIDHVICRHAKKGKTHLVKDLSLQVPITEEPVEELRSSYDENDKHIAYGSVYIESYEVGCIIPSRTEFAESDEVECSIPTTIEFAESDELECSISTIEFAESDEVDCSIPTTIYFAESEEVESSSPTRIEFALTTVKVLASRCWKNFKRFILHLCGDVEENPGPTMLKCKWEQCTEDKFADIRLLAQHVISHIHPGILCQWEECVYCCLNEQYKLEIHVLQHIYLKIKLGLPLLDEEFSMPSQYPYTVKDHQLYVLQLQTENPENYERLISAFQQKLETMSDTTASQSGTEPSTSTSGNTTELTIQGIDQLAVLNSNMTRSSQQVIVTNRPELAGTNQSTVKFTLRDETEIVTRKYIASKSKKRKYVASSIQNLNDRNMTGNDLITNLNMCRQAILMEHNIISKMQDMKFLDPKNNCLFLFEEAAINMSTYPDCSEGVFIFSIFDIEIENHNAPVHYIRYI</sequence>
<evidence type="ECO:0000256" key="1">
    <source>
        <dbReference type="SAM" id="MobiDB-lite"/>
    </source>
</evidence>
<evidence type="ECO:0000313" key="4">
    <source>
        <dbReference type="Proteomes" id="UP000507470"/>
    </source>
</evidence>
<dbReference type="PROSITE" id="PS00028">
    <property type="entry name" value="ZINC_FINGER_C2H2_1"/>
    <property type="match status" value="1"/>
</dbReference>
<protein>
    <recommendedName>
        <fullName evidence="2">C2H2-type domain-containing protein</fullName>
    </recommendedName>
</protein>
<organism evidence="3 4">
    <name type="scientific">Mytilus coruscus</name>
    <name type="common">Sea mussel</name>
    <dbReference type="NCBI Taxonomy" id="42192"/>
    <lineage>
        <taxon>Eukaryota</taxon>
        <taxon>Metazoa</taxon>
        <taxon>Spiralia</taxon>
        <taxon>Lophotrochozoa</taxon>
        <taxon>Mollusca</taxon>
        <taxon>Bivalvia</taxon>
        <taxon>Autobranchia</taxon>
        <taxon>Pteriomorphia</taxon>
        <taxon>Mytilida</taxon>
        <taxon>Mytiloidea</taxon>
        <taxon>Mytilidae</taxon>
        <taxon>Mytilinae</taxon>
        <taxon>Mytilus</taxon>
    </lineage>
</organism>
<feature type="region of interest" description="Disordered" evidence="1">
    <location>
        <begin position="1"/>
        <end position="54"/>
    </location>
</feature>
<reference evidence="3 4" key="1">
    <citation type="submission" date="2020-06" db="EMBL/GenBank/DDBJ databases">
        <authorList>
            <person name="Li R."/>
            <person name="Bekaert M."/>
        </authorList>
    </citation>
    <scope>NUCLEOTIDE SEQUENCE [LARGE SCALE GENOMIC DNA]</scope>
    <source>
        <strain evidence="4">wild</strain>
    </source>
</reference>